<dbReference type="PANTHER" id="PTHR12151:SF25">
    <property type="entry name" value="LINALOOL DEHYDRATASE_ISOMERASE DOMAIN-CONTAINING PROTEIN"/>
    <property type="match status" value="1"/>
</dbReference>
<protein>
    <submittedName>
        <fullName evidence="7">Protein SCO1/2</fullName>
    </submittedName>
</protein>
<name>A0A1G6N3M0_NIADE</name>
<evidence type="ECO:0000259" key="6">
    <source>
        <dbReference type="PROSITE" id="PS51352"/>
    </source>
</evidence>
<feature type="binding site" evidence="3">
    <location>
        <position position="171"/>
    </location>
    <ligand>
        <name>Cu cation</name>
        <dbReference type="ChEBI" id="CHEBI:23378"/>
    </ligand>
</feature>
<dbReference type="STRING" id="1285928.SAMN04487894_103120"/>
<dbReference type="Proteomes" id="UP000198757">
    <property type="component" value="Unassembled WGS sequence"/>
</dbReference>
<organism evidence="7 8">
    <name type="scientific">Niabella drilacis (strain DSM 25811 / CCM 8410 / CCUG 62505 / LMG 26954 / E90)</name>
    <dbReference type="NCBI Taxonomy" id="1285928"/>
    <lineage>
        <taxon>Bacteria</taxon>
        <taxon>Pseudomonadati</taxon>
        <taxon>Bacteroidota</taxon>
        <taxon>Chitinophagia</taxon>
        <taxon>Chitinophagales</taxon>
        <taxon>Chitinophagaceae</taxon>
        <taxon>Niabella</taxon>
    </lineage>
</organism>
<keyword evidence="8" id="KW-1185">Reference proteome</keyword>
<gene>
    <name evidence="7" type="ORF">SAMN04487894_103120</name>
</gene>
<keyword evidence="5" id="KW-1133">Transmembrane helix</keyword>
<keyword evidence="5" id="KW-0812">Transmembrane</keyword>
<keyword evidence="4" id="KW-1015">Disulfide bond</keyword>
<keyword evidence="3" id="KW-0479">Metal-binding</keyword>
<dbReference type="Pfam" id="PF02630">
    <property type="entry name" value="SCO1-SenC"/>
    <property type="match status" value="1"/>
</dbReference>
<dbReference type="PROSITE" id="PS51352">
    <property type="entry name" value="THIOREDOXIN_2"/>
    <property type="match status" value="1"/>
</dbReference>
<evidence type="ECO:0000256" key="4">
    <source>
        <dbReference type="PIRSR" id="PIRSR603782-2"/>
    </source>
</evidence>
<feature type="domain" description="Thioredoxin" evidence="6">
    <location>
        <begin position="42"/>
        <end position="209"/>
    </location>
</feature>
<keyword evidence="2 3" id="KW-0186">Copper</keyword>
<dbReference type="SUPFAM" id="SSF52833">
    <property type="entry name" value="Thioredoxin-like"/>
    <property type="match status" value="1"/>
</dbReference>
<dbReference type="EMBL" id="FMZO01000003">
    <property type="protein sequence ID" value="SDC61806.1"/>
    <property type="molecule type" value="Genomic_DNA"/>
</dbReference>
<dbReference type="PANTHER" id="PTHR12151">
    <property type="entry name" value="ELECTRON TRANSPORT PROTIN SCO1/SENC FAMILY MEMBER"/>
    <property type="match status" value="1"/>
</dbReference>
<dbReference type="InterPro" id="IPR003782">
    <property type="entry name" value="SCO1/SenC"/>
</dbReference>
<proteinExistence type="inferred from homology"/>
<dbReference type="Gene3D" id="3.40.30.10">
    <property type="entry name" value="Glutaredoxin"/>
    <property type="match status" value="1"/>
</dbReference>
<dbReference type="InterPro" id="IPR036249">
    <property type="entry name" value="Thioredoxin-like_sf"/>
</dbReference>
<feature type="binding site" evidence="3">
    <location>
        <position position="80"/>
    </location>
    <ligand>
        <name>Cu cation</name>
        <dbReference type="ChEBI" id="CHEBI:23378"/>
    </ligand>
</feature>
<evidence type="ECO:0000256" key="2">
    <source>
        <dbReference type="ARBA" id="ARBA00023008"/>
    </source>
</evidence>
<dbReference type="GO" id="GO:0046872">
    <property type="term" value="F:metal ion binding"/>
    <property type="evidence" value="ECO:0007669"/>
    <property type="project" value="UniProtKB-KW"/>
</dbReference>
<dbReference type="InterPro" id="IPR013766">
    <property type="entry name" value="Thioredoxin_domain"/>
</dbReference>
<evidence type="ECO:0000256" key="3">
    <source>
        <dbReference type="PIRSR" id="PIRSR603782-1"/>
    </source>
</evidence>
<evidence type="ECO:0000256" key="5">
    <source>
        <dbReference type="SAM" id="Phobius"/>
    </source>
</evidence>
<dbReference type="CDD" id="cd02968">
    <property type="entry name" value="SCO"/>
    <property type="match status" value="1"/>
</dbReference>
<feature type="transmembrane region" description="Helical" evidence="5">
    <location>
        <begin position="12"/>
        <end position="34"/>
    </location>
</feature>
<feature type="disulfide bond" description="Redox-active" evidence="4">
    <location>
        <begin position="80"/>
        <end position="84"/>
    </location>
</feature>
<comment type="similarity">
    <text evidence="1">Belongs to the SCO1/2 family.</text>
</comment>
<sequence length="211" mass="24698">MHFNFFGMSKKAVFYIAFFVFLSIAFYLIAVYFIPDFNKRKLEPISKVGKFTFTDQDGKPFSNKDVEGKIYVTEYFYTTCPGICPMMNDNMKQVYEKYKGTPGFLIVSHTCDPEKDSAAQLKHYADSMKVDTRQWVFLTGRKDSLYKMARLSYTIDDPKNYFNSDEDDFLHTQFWALVDRKGNVLKIYDGLKQKEINRLIADIADELKNKN</sequence>
<reference evidence="8" key="1">
    <citation type="submission" date="2016-10" db="EMBL/GenBank/DDBJ databases">
        <authorList>
            <person name="Varghese N."/>
            <person name="Submissions S."/>
        </authorList>
    </citation>
    <scope>NUCLEOTIDE SEQUENCE [LARGE SCALE GENOMIC DNA]</scope>
    <source>
        <strain evidence="8">DSM 25811 / CCM 8410 / LMG 26954 / E90</strain>
    </source>
</reference>
<accession>A0A1G6N3M0</accession>
<feature type="binding site" evidence="3">
    <location>
        <position position="84"/>
    </location>
    <ligand>
        <name>Cu cation</name>
        <dbReference type="ChEBI" id="CHEBI:23378"/>
    </ligand>
</feature>
<evidence type="ECO:0000313" key="7">
    <source>
        <dbReference type="EMBL" id="SDC61806.1"/>
    </source>
</evidence>
<evidence type="ECO:0000313" key="8">
    <source>
        <dbReference type="Proteomes" id="UP000198757"/>
    </source>
</evidence>
<keyword evidence="5" id="KW-0472">Membrane</keyword>
<dbReference type="AlphaFoldDB" id="A0A1G6N3M0"/>
<evidence type="ECO:0000256" key="1">
    <source>
        <dbReference type="ARBA" id="ARBA00010996"/>
    </source>
</evidence>